<feature type="domain" description="Nephrocystin 3-like N-terminal" evidence="2">
    <location>
        <begin position="92"/>
        <end position="142"/>
    </location>
</feature>
<organism evidence="3 4">
    <name type="scientific">Piloderma croceum (strain F 1598)</name>
    <dbReference type="NCBI Taxonomy" id="765440"/>
    <lineage>
        <taxon>Eukaryota</taxon>
        <taxon>Fungi</taxon>
        <taxon>Dikarya</taxon>
        <taxon>Basidiomycota</taxon>
        <taxon>Agaricomycotina</taxon>
        <taxon>Agaricomycetes</taxon>
        <taxon>Agaricomycetidae</taxon>
        <taxon>Atheliales</taxon>
        <taxon>Atheliaceae</taxon>
        <taxon>Piloderma</taxon>
    </lineage>
</organism>
<protein>
    <recommendedName>
        <fullName evidence="2">Nephrocystin 3-like N-terminal domain-containing protein</fullName>
    </recommendedName>
</protein>
<dbReference type="HOGENOM" id="CLU_000288_6_8_1"/>
<dbReference type="OrthoDB" id="3050719at2759"/>
<evidence type="ECO:0000313" key="3">
    <source>
        <dbReference type="EMBL" id="KIM73969.1"/>
    </source>
</evidence>
<dbReference type="AlphaFoldDB" id="A0A0C3F1C2"/>
<dbReference type="STRING" id="765440.A0A0C3F1C2"/>
<reference evidence="4" key="2">
    <citation type="submission" date="2015-01" db="EMBL/GenBank/DDBJ databases">
        <title>Evolutionary Origins and Diversification of the Mycorrhizal Mutualists.</title>
        <authorList>
            <consortium name="DOE Joint Genome Institute"/>
            <consortium name="Mycorrhizal Genomics Consortium"/>
            <person name="Kohler A."/>
            <person name="Kuo A."/>
            <person name="Nagy L.G."/>
            <person name="Floudas D."/>
            <person name="Copeland A."/>
            <person name="Barry K.W."/>
            <person name="Cichocki N."/>
            <person name="Veneault-Fourrey C."/>
            <person name="LaButti K."/>
            <person name="Lindquist E.A."/>
            <person name="Lipzen A."/>
            <person name="Lundell T."/>
            <person name="Morin E."/>
            <person name="Murat C."/>
            <person name="Riley R."/>
            <person name="Ohm R."/>
            <person name="Sun H."/>
            <person name="Tunlid A."/>
            <person name="Henrissat B."/>
            <person name="Grigoriev I.V."/>
            <person name="Hibbett D.S."/>
            <person name="Martin F."/>
        </authorList>
    </citation>
    <scope>NUCLEOTIDE SEQUENCE [LARGE SCALE GENOMIC DNA]</scope>
    <source>
        <strain evidence="4">F 1598</strain>
    </source>
</reference>
<keyword evidence="4" id="KW-1185">Reference proteome</keyword>
<dbReference type="InterPro" id="IPR056884">
    <property type="entry name" value="NPHP3-like_N"/>
</dbReference>
<keyword evidence="1" id="KW-0677">Repeat</keyword>
<evidence type="ECO:0000259" key="2">
    <source>
        <dbReference type="Pfam" id="PF24883"/>
    </source>
</evidence>
<dbReference type="Proteomes" id="UP000054166">
    <property type="component" value="Unassembled WGS sequence"/>
</dbReference>
<dbReference type="Pfam" id="PF24883">
    <property type="entry name" value="NPHP3_N"/>
    <property type="match status" value="1"/>
</dbReference>
<reference evidence="3 4" key="1">
    <citation type="submission" date="2014-04" db="EMBL/GenBank/DDBJ databases">
        <authorList>
            <consortium name="DOE Joint Genome Institute"/>
            <person name="Kuo A."/>
            <person name="Tarkka M."/>
            <person name="Buscot F."/>
            <person name="Kohler A."/>
            <person name="Nagy L.G."/>
            <person name="Floudas D."/>
            <person name="Copeland A."/>
            <person name="Barry K.W."/>
            <person name="Cichocki N."/>
            <person name="Veneault-Fourrey C."/>
            <person name="LaButti K."/>
            <person name="Lindquist E.A."/>
            <person name="Lipzen A."/>
            <person name="Lundell T."/>
            <person name="Morin E."/>
            <person name="Murat C."/>
            <person name="Sun H."/>
            <person name="Tunlid A."/>
            <person name="Henrissat B."/>
            <person name="Grigoriev I.V."/>
            <person name="Hibbett D.S."/>
            <person name="Martin F."/>
            <person name="Nordberg H.P."/>
            <person name="Cantor M.N."/>
            <person name="Hua S.X."/>
        </authorList>
    </citation>
    <scope>NUCLEOTIDE SEQUENCE [LARGE SCALE GENOMIC DNA]</scope>
    <source>
        <strain evidence="3 4">F 1598</strain>
    </source>
</reference>
<evidence type="ECO:0000313" key="4">
    <source>
        <dbReference type="Proteomes" id="UP000054166"/>
    </source>
</evidence>
<dbReference type="InParanoid" id="A0A0C3F1C2"/>
<name>A0A0C3F1C2_PILCF</name>
<sequence>MRVAFLASTPSRSVFFPLRLDFNSLSISMFHNINSVDACGATFHNICRDQINADQVNFNISHTTTGAIQHNSCVFIEYTHLHLGTRQEVTGKIIEWIDGGSDQPVCWLNGAAGAGKSAISRTVARLCDGSNRLCASFFFFRGAGH</sequence>
<dbReference type="EMBL" id="KN833069">
    <property type="protein sequence ID" value="KIM73969.1"/>
    <property type="molecule type" value="Genomic_DNA"/>
</dbReference>
<evidence type="ECO:0000256" key="1">
    <source>
        <dbReference type="ARBA" id="ARBA00022737"/>
    </source>
</evidence>
<accession>A0A0C3F1C2</accession>
<proteinExistence type="predicted"/>
<gene>
    <name evidence="3" type="ORF">PILCRDRAFT_80508</name>
</gene>